<evidence type="ECO:0000259" key="5">
    <source>
        <dbReference type="PROSITE" id="PS51379"/>
    </source>
</evidence>
<evidence type="ECO:0000256" key="4">
    <source>
        <dbReference type="ARBA" id="ARBA00023014"/>
    </source>
</evidence>
<gene>
    <name evidence="7" type="ORF">DW839_00685</name>
    <name evidence="6" type="ORF">DWW02_02180</name>
</gene>
<evidence type="ECO:0000313" key="7">
    <source>
        <dbReference type="EMBL" id="RHC58915.1"/>
    </source>
</evidence>
<evidence type="ECO:0000313" key="9">
    <source>
        <dbReference type="Proteomes" id="UP000284543"/>
    </source>
</evidence>
<name>A0A412ZEH7_9FIRM</name>
<dbReference type="Proteomes" id="UP000283975">
    <property type="component" value="Unassembled WGS sequence"/>
</dbReference>
<dbReference type="InterPro" id="IPR050572">
    <property type="entry name" value="Fe-S_Ferredoxin"/>
</dbReference>
<dbReference type="PANTHER" id="PTHR43687">
    <property type="entry name" value="ADENYLYLSULFATE REDUCTASE, BETA SUBUNIT"/>
    <property type="match status" value="1"/>
</dbReference>
<accession>A0A412ZEH7</accession>
<dbReference type="Gene3D" id="3.30.70.20">
    <property type="match status" value="1"/>
</dbReference>
<sequence length="82" mass="8579">MSHLSKNLARVDAGTCVACGCCLKVCPRQALSVFKGSYAVVNQDACVGCGLCAKECPASVISILPRSHQEIESAQTGGNRHE</sequence>
<feature type="domain" description="4Fe-4S ferredoxin-type" evidence="5">
    <location>
        <begin position="7"/>
        <end position="36"/>
    </location>
</feature>
<dbReference type="InterPro" id="IPR017896">
    <property type="entry name" value="4Fe4S_Fe-S-bd"/>
</dbReference>
<protein>
    <submittedName>
        <fullName evidence="6">4Fe-4S dicluster domain-containing protein</fullName>
    </submittedName>
</protein>
<dbReference type="SUPFAM" id="SSF54862">
    <property type="entry name" value="4Fe-4S ferredoxins"/>
    <property type="match status" value="1"/>
</dbReference>
<comment type="caution">
    <text evidence="6">The sequence shown here is derived from an EMBL/GenBank/DDBJ whole genome shotgun (WGS) entry which is preliminary data.</text>
</comment>
<keyword evidence="3" id="KW-0408">Iron</keyword>
<dbReference type="EMBL" id="QRZM01000001">
    <property type="protein sequence ID" value="RGV78564.1"/>
    <property type="molecule type" value="Genomic_DNA"/>
</dbReference>
<evidence type="ECO:0000256" key="3">
    <source>
        <dbReference type="ARBA" id="ARBA00023004"/>
    </source>
</evidence>
<dbReference type="KEGG" id="cbol:CGC65_03630"/>
<keyword evidence="4" id="KW-0411">Iron-sulfur</keyword>
<evidence type="ECO:0000256" key="2">
    <source>
        <dbReference type="ARBA" id="ARBA00022723"/>
    </source>
</evidence>
<keyword evidence="2" id="KW-0479">Metal-binding</keyword>
<dbReference type="PROSITE" id="PS51379">
    <property type="entry name" value="4FE4S_FER_2"/>
    <property type="match status" value="2"/>
</dbReference>
<dbReference type="Pfam" id="PF14697">
    <property type="entry name" value="Fer4_21"/>
    <property type="match status" value="1"/>
</dbReference>
<evidence type="ECO:0000313" key="6">
    <source>
        <dbReference type="EMBL" id="RGV78564.1"/>
    </source>
</evidence>
<dbReference type="Proteomes" id="UP000284543">
    <property type="component" value="Unassembled WGS sequence"/>
</dbReference>
<dbReference type="GO" id="GO:0046872">
    <property type="term" value="F:metal ion binding"/>
    <property type="evidence" value="ECO:0007669"/>
    <property type="project" value="UniProtKB-KW"/>
</dbReference>
<proteinExistence type="predicted"/>
<feature type="domain" description="4Fe-4S ferredoxin-type" evidence="5">
    <location>
        <begin position="37"/>
        <end position="66"/>
    </location>
</feature>
<evidence type="ECO:0000313" key="8">
    <source>
        <dbReference type="Proteomes" id="UP000283975"/>
    </source>
</evidence>
<dbReference type="EMBL" id="QSHZ01000001">
    <property type="protein sequence ID" value="RHC58915.1"/>
    <property type="molecule type" value="Genomic_DNA"/>
</dbReference>
<dbReference type="PANTHER" id="PTHR43687:SF1">
    <property type="entry name" value="FERREDOXIN III"/>
    <property type="match status" value="1"/>
</dbReference>
<reference evidence="8 9" key="1">
    <citation type="submission" date="2018-08" db="EMBL/GenBank/DDBJ databases">
        <title>A genome reference for cultivated species of the human gut microbiota.</title>
        <authorList>
            <person name="Zou Y."/>
            <person name="Xue W."/>
            <person name="Luo G."/>
        </authorList>
    </citation>
    <scope>NUCLEOTIDE SEQUENCE [LARGE SCALE GENOMIC DNA]</scope>
    <source>
        <strain evidence="6 9">AF14-18</strain>
        <strain evidence="7 8">AM35-14</strain>
    </source>
</reference>
<keyword evidence="1" id="KW-0004">4Fe-4S</keyword>
<dbReference type="PROSITE" id="PS00198">
    <property type="entry name" value="4FE4S_FER_1"/>
    <property type="match status" value="1"/>
</dbReference>
<evidence type="ECO:0000256" key="1">
    <source>
        <dbReference type="ARBA" id="ARBA00022485"/>
    </source>
</evidence>
<dbReference type="GO" id="GO:0051539">
    <property type="term" value="F:4 iron, 4 sulfur cluster binding"/>
    <property type="evidence" value="ECO:0007669"/>
    <property type="project" value="UniProtKB-KW"/>
</dbReference>
<dbReference type="AlphaFoldDB" id="A0A412ZEH7"/>
<dbReference type="InterPro" id="IPR017900">
    <property type="entry name" value="4Fe4S_Fe_S_CS"/>
</dbReference>
<dbReference type="RefSeq" id="WP_002568288.1">
    <property type="nucleotide sequence ID" value="NZ_CABKUK010000002.1"/>
</dbReference>
<organism evidence="6 9">
    <name type="scientific">Enterocloster bolteae</name>
    <dbReference type="NCBI Taxonomy" id="208479"/>
    <lineage>
        <taxon>Bacteria</taxon>
        <taxon>Bacillati</taxon>
        <taxon>Bacillota</taxon>
        <taxon>Clostridia</taxon>
        <taxon>Lachnospirales</taxon>
        <taxon>Lachnospiraceae</taxon>
        <taxon>Enterocloster</taxon>
    </lineage>
</organism>